<organism evidence="2 3">
    <name type="scientific">Flavobacterium difficile</name>
    <dbReference type="NCBI Taxonomy" id="2709659"/>
    <lineage>
        <taxon>Bacteria</taxon>
        <taxon>Pseudomonadati</taxon>
        <taxon>Bacteroidota</taxon>
        <taxon>Flavobacteriia</taxon>
        <taxon>Flavobacteriales</taxon>
        <taxon>Flavobacteriaceae</taxon>
        <taxon>Flavobacterium</taxon>
    </lineage>
</organism>
<protein>
    <recommendedName>
        <fullName evidence="4">tRNA_anti-like</fullName>
    </recommendedName>
</protein>
<evidence type="ECO:0000256" key="1">
    <source>
        <dbReference type="SAM" id="Phobius"/>
    </source>
</evidence>
<evidence type="ECO:0000313" key="3">
    <source>
        <dbReference type="Proteomes" id="UP000800984"/>
    </source>
</evidence>
<keyword evidence="1" id="KW-0472">Membrane</keyword>
<dbReference type="InterPro" id="IPR024422">
    <property type="entry name" value="Protein_unknown_function_OB"/>
</dbReference>
<keyword evidence="1" id="KW-1133">Transmembrane helix</keyword>
<keyword evidence="1" id="KW-0812">Transmembrane</keyword>
<sequence length="125" mass="14075">MKKLIFVVLVIGIVVFGIYTYLYQDHRNIASEEVSVSKTVAAIFKEYQEDEKKANSLYLDKKVRIVGKITSINAADTILVLDNKLSAKIIGKIANKVNDEITLEGRLLGYDSLLEEINLDQTQIK</sequence>
<keyword evidence="3" id="KW-1185">Reference proteome</keyword>
<feature type="transmembrane region" description="Helical" evidence="1">
    <location>
        <begin position="6"/>
        <end position="23"/>
    </location>
</feature>
<dbReference type="Pfam" id="PF12869">
    <property type="entry name" value="tRNA_anti-like"/>
    <property type="match status" value="1"/>
</dbReference>
<gene>
    <name evidence="2" type="ORF">G4D72_03995</name>
</gene>
<comment type="caution">
    <text evidence="2">The sequence shown here is derived from an EMBL/GenBank/DDBJ whole genome shotgun (WGS) entry which is preliminary data.</text>
</comment>
<evidence type="ECO:0000313" key="2">
    <source>
        <dbReference type="EMBL" id="NHM01272.1"/>
    </source>
</evidence>
<accession>A0ABX0I6B4</accession>
<dbReference type="Proteomes" id="UP000800984">
    <property type="component" value="Unassembled WGS sequence"/>
</dbReference>
<dbReference type="RefSeq" id="WP_166076328.1">
    <property type="nucleotide sequence ID" value="NZ_JAAJBT010000002.1"/>
</dbReference>
<reference evidence="2 3" key="1">
    <citation type="submission" date="2020-02" db="EMBL/GenBank/DDBJ databases">
        <authorList>
            <person name="Chen W.-M."/>
        </authorList>
    </citation>
    <scope>NUCLEOTIDE SEQUENCE [LARGE SCALE GENOMIC DNA]</scope>
    <source>
        <strain evidence="2 3">KDG-16</strain>
    </source>
</reference>
<proteinExistence type="predicted"/>
<name>A0ABX0I6B4_9FLAO</name>
<evidence type="ECO:0008006" key="4">
    <source>
        <dbReference type="Google" id="ProtNLM"/>
    </source>
</evidence>
<dbReference type="EMBL" id="JAAJBT010000002">
    <property type="protein sequence ID" value="NHM01272.1"/>
    <property type="molecule type" value="Genomic_DNA"/>
</dbReference>